<dbReference type="InParanoid" id="A0A1I5FBV5"/>
<dbReference type="EMBL" id="FOVH01000004">
    <property type="protein sequence ID" value="SFO21245.1"/>
    <property type="molecule type" value="Genomic_DNA"/>
</dbReference>
<organism evidence="1 2">
    <name type="scientific">Actinomadura madurae</name>
    <dbReference type="NCBI Taxonomy" id="1993"/>
    <lineage>
        <taxon>Bacteria</taxon>
        <taxon>Bacillati</taxon>
        <taxon>Actinomycetota</taxon>
        <taxon>Actinomycetes</taxon>
        <taxon>Streptosporangiales</taxon>
        <taxon>Thermomonosporaceae</taxon>
        <taxon>Actinomadura</taxon>
    </lineage>
</organism>
<accession>A0A1I5FBV5</accession>
<evidence type="ECO:0000313" key="1">
    <source>
        <dbReference type="EMBL" id="SFO21245.1"/>
    </source>
</evidence>
<dbReference type="AlphaFoldDB" id="A0A1I5FBV5"/>
<dbReference type="RefSeq" id="WP_075021243.1">
    <property type="nucleotide sequence ID" value="NZ_CP083237.1"/>
</dbReference>
<dbReference type="Proteomes" id="UP000183413">
    <property type="component" value="Unassembled WGS sequence"/>
</dbReference>
<name>A0A1I5FBV5_9ACTN</name>
<evidence type="ECO:0000313" key="2">
    <source>
        <dbReference type="Proteomes" id="UP000183413"/>
    </source>
</evidence>
<keyword evidence="2" id="KW-1185">Reference proteome</keyword>
<protein>
    <submittedName>
        <fullName evidence="1">Uncharacterized protein</fullName>
    </submittedName>
</protein>
<dbReference type="OrthoDB" id="3447300at2"/>
<sequence length="371" mass="40310">MAISLPVRFRSDGVRVAVETDPLHAPLRDFLINDLGEDLSAIARAQGRLNGDPARPWQEHYRYHRLDFDGTIVHVRDVAGWASCDLDPAVLRQCLDEYLQEVGALKSRRSLERGLGQARDGEPVATSLALGAVSPRTQGWGLIQTPRAVLEDLAGLTPHPDACLPHGVLGTGSGACWADLAVLDETGTRLRGGTKTFMPRGIDPERLMGELGTALTQARFLKSVPGAWSGVVAGVPAHGYVDPETVLRLPCEPIEIGGVVRRVRAFFPELADSGVDLESAASAASELTASVNGPRHVLTAFLLHDVQSHRHHLEVLRAARPGWEHTGNACHLRLDVQTVRLEHLWLPGHACEIPTGEFGGILYEYERLLTL</sequence>
<gene>
    <name evidence="1" type="ORF">SAMN04489713_104529</name>
</gene>
<dbReference type="STRING" id="1993.SAMN04489713_104529"/>
<proteinExistence type="predicted"/>
<reference evidence="1 2" key="1">
    <citation type="submission" date="2016-10" db="EMBL/GenBank/DDBJ databases">
        <authorList>
            <person name="de Groot N.N."/>
        </authorList>
    </citation>
    <scope>NUCLEOTIDE SEQUENCE [LARGE SCALE GENOMIC DNA]</scope>
    <source>
        <strain evidence="1 2">DSM 43067</strain>
    </source>
</reference>
<dbReference type="GeneID" id="99653796"/>